<keyword evidence="1" id="KW-1133">Transmembrane helix</keyword>
<feature type="transmembrane region" description="Helical" evidence="1">
    <location>
        <begin position="12"/>
        <end position="31"/>
    </location>
</feature>
<protein>
    <submittedName>
        <fullName evidence="2">Uncharacterized protein</fullName>
    </submittedName>
</protein>
<dbReference type="AlphaFoldDB" id="A0A395JVD3"/>
<evidence type="ECO:0000313" key="3">
    <source>
        <dbReference type="Proteomes" id="UP000253083"/>
    </source>
</evidence>
<organism evidence="2 3">
    <name type="scientific">Arenicella xantha</name>
    <dbReference type="NCBI Taxonomy" id="644221"/>
    <lineage>
        <taxon>Bacteria</taxon>
        <taxon>Pseudomonadati</taxon>
        <taxon>Pseudomonadota</taxon>
        <taxon>Gammaproteobacteria</taxon>
        <taxon>Arenicellales</taxon>
        <taxon>Arenicellaceae</taxon>
        <taxon>Arenicella</taxon>
    </lineage>
</organism>
<dbReference type="Proteomes" id="UP000253083">
    <property type="component" value="Unassembled WGS sequence"/>
</dbReference>
<keyword evidence="3" id="KW-1185">Reference proteome</keyword>
<keyword evidence="1" id="KW-0812">Transmembrane</keyword>
<comment type="caution">
    <text evidence="2">The sequence shown here is derived from an EMBL/GenBank/DDBJ whole genome shotgun (WGS) entry which is preliminary data.</text>
</comment>
<reference evidence="2 3" key="1">
    <citation type="submission" date="2018-06" db="EMBL/GenBank/DDBJ databases">
        <title>Genomic Encyclopedia of Type Strains, Phase IV (KMG-IV): sequencing the most valuable type-strain genomes for metagenomic binning, comparative biology and taxonomic classification.</title>
        <authorList>
            <person name="Goeker M."/>
        </authorList>
    </citation>
    <scope>NUCLEOTIDE SEQUENCE [LARGE SCALE GENOMIC DNA]</scope>
    <source>
        <strain evidence="2 3">DSM 24032</strain>
    </source>
</reference>
<accession>A0A395JVD3</accession>
<feature type="transmembrane region" description="Helical" evidence="1">
    <location>
        <begin position="37"/>
        <end position="53"/>
    </location>
</feature>
<proteinExistence type="predicted"/>
<keyword evidence="1" id="KW-0472">Membrane</keyword>
<gene>
    <name evidence="2" type="ORF">DFR28_101915</name>
</gene>
<evidence type="ECO:0000256" key="1">
    <source>
        <dbReference type="SAM" id="Phobius"/>
    </source>
</evidence>
<dbReference type="RefSeq" id="WP_113953086.1">
    <property type="nucleotide sequence ID" value="NZ_QNRT01000001.1"/>
</dbReference>
<evidence type="ECO:0000313" key="2">
    <source>
        <dbReference type="EMBL" id="RBP53528.1"/>
    </source>
</evidence>
<sequence>MTRQKSLNILWRRLITIFVILIGTAICIFYFGNEIRVLALLFIFGNLGSYLSIHKSLGDLDDDEVIELSNSWLALITPAIVGGILSIMLYILFLSGLVGGELFPTFKEDPQVRSGLDALLDQHATGMAEYAKLLFWGFLAGFNQKYAIDIISSVRHK</sequence>
<dbReference type="OrthoDB" id="7594417at2"/>
<feature type="transmembrane region" description="Helical" evidence="1">
    <location>
        <begin position="73"/>
        <end position="93"/>
    </location>
</feature>
<dbReference type="EMBL" id="QNRT01000001">
    <property type="protein sequence ID" value="RBP53528.1"/>
    <property type="molecule type" value="Genomic_DNA"/>
</dbReference>
<name>A0A395JVD3_9GAMM</name>
<dbReference type="InParanoid" id="A0A395JVD3"/>